<evidence type="ECO:0000313" key="4">
    <source>
        <dbReference type="Proteomes" id="UP000311713"/>
    </source>
</evidence>
<accession>A0A5C4VAY7</accession>
<name>A0A5C4VAY7_9ACTN</name>
<dbReference type="Pfam" id="PF12728">
    <property type="entry name" value="HTH_17"/>
    <property type="match status" value="1"/>
</dbReference>
<proteinExistence type="predicted"/>
<evidence type="ECO:0000256" key="1">
    <source>
        <dbReference type="SAM" id="MobiDB-lite"/>
    </source>
</evidence>
<feature type="region of interest" description="Disordered" evidence="1">
    <location>
        <begin position="1"/>
        <end position="38"/>
    </location>
</feature>
<evidence type="ECO:0000313" key="3">
    <source>
        <dbReference type="EMBL" id="TNM32119.1"/>
    </source>
</evidence>
<dbReference type="Proteomes" id="UP000311713">
    <property type="component" value="Unassembled WGS sequence"/>
</dbReference>
<dbReference type="AlphaFoldDB" id="A0A5C4VAY7"/>
<evidence type="ECO:0000259" key="2">
    <source>
        <dbReference type="Pfam" id="PF12728"/>
    </source>
</evidence>
<dbReference type="EMBL" id="VDGT01000004">
    <property type="protein sequence ID" value="TNM32119.1"/>
    <property type="molecule type" value="Genomic_DNA"/>
</dbReference>
<gene>
    <name evidence="3" type="ORF">FH715_06860</name>
</gene>
<keyword evidence="4" id="KW-1185">Reference proteome</keyword>
<reference evidence="3 4" key="1">
    <citation type="submission" date="2019-06" db="EMBL/GenBank/DDBJ databases">
        <title>Draft genome of Streptomyces sedi sp. JCM16909.</title>
        <authorList>
            <person name="Klykleung N."/>
            <person name="Tanasupawat S."/>
            <person name="Kudo T."/>
            <person name="Yuki M."/>
            <person name="Ohkuma M."/>
        </authorList>
    </citation>
    <scope>NUCLEOTIDE SEQUENCE [LARGE SCALE GENOMIC DNA]</scope>
    <source>
        <strain evidence="3 4">JCM 16909</strain>
    </source>
</reference>
<dbReference type="GO" id="GO:0003677">
    <property type="term" value="F:DNA binding"/>
    <property type="evidence" value="ECO:0007669"/>
    <property type="project" value="InterPro"/>
</dbReference>
<feature type="compositionally biased region" description="Basic residues" evidence="1">
    <location>
        <begin position="1"/>
        <end position="10"/>
    </location>
</feature>
<dbReference type="OrthoDB" id="1093249at2"/>
<sequence length="111" mass="12412">MDLRRSRPQPRRNLALSKPRPSRTDPPHHRPRNDQGDIAVKEFTETTTHTALLTVEEAAHRLRIGRTTCYALISSGQIESVTVGRLRRVPVDALAAYVHRLRASSRAALAA</sequence>
<feature type="compositionally biased region" description="Basic and acidic residues" evidence="1">
    <location>
        <begin position="22"/>
        <end position="38"/>
    </location>
</feature>
<dbReference type="InterPro" id="IPR010093">
    <property type="entry name" value="SinI_DNA-bd"/>
</dbReference>
<comment type="caution">
    <text evidence="3">The sequence shown here is derived from an EMBL/GenBank/DDBJ whole genome shotgun (WGS) entry which is preliminary data.</text>
</comment>
<dbReference type="NCBIfam" id="TIGR01764">
    <property type="entry name" value="excise"/>
    <property type="match status" value="1"/>
</dbReference>
<protein>
    <submittedName>
        <fullName evidence="3">Helix-turn-helix domain-containing protein</fullName>
    </submittedName>
</protein>
<dbReference type="InterPro" id="IPR041657">
    <property type="entry name" value="HTH_17"/>
</dbReference>
<feature type="domain" description="Helix-turn-helix" evidence="2">
    <location>
        <begin position="52"/>
        <end position="100"/>
    </location>
</feature>
<organism evidence="3 4">
    <name type="scientific">Streptomyces sedi</name>
    <dbReference type="NCBI Taxonomy" id="555059"/>
    <lineage>
        <taxon>Bacteria</taxon>
        <taxon>Bacillati</taxon>
        <taxon>Actinomycetota</taxon>
        <taxon>Actinomycetes</taxon>
        <taxon>Kitasatosporales</taxon>
        <taxon>Streptomycetaceae</taxon>
        <taxon>Streptomyces</taxon>
    </lineage>
</organism>